<proteinExistence type="predicted"/>
<dbReference type="GO" id="GO:0004535">
    <property type="term" value="F:poly(A)-specific ribonuclease activity"/>
    <property type="evidence" value="ECO:0007669"/>
    <property type="project" value="InterPro"/>
</dbReference>
<comment type="subcellular location">
    <subcellularLocation>
        <location evidence="2">Cytoplasm</location>
    </subcellularLocation>
    <subcellularLocation>
        <location evidence="1">Nucleus</location>
    </subcellularLocation>
</comment>
<evidence type="ECO:0000313" key="13">
    <source>
        <dbReference type="Proteomes" id="UP000694240"/>
    </source>
</evidence>
<dbReference type="GO" id="GO:0005737">
    <property type="term" value="C:cytoplasm"/>
    <property type="evidence" value="ECO:0007669"/>
    <property type="project" value="UniProtKB-SubCell"/>
</dbReference>
<dbReference type="Proteomes" id="UP000694240">
    <property type="component" value="Chromosome 10"/>
</dbReference>
<comment type="function">
    <text evidence="11">Ubiquitous transcription factor required for a diverse set of processes. It is a component of the CCR4 complex involved in the control of gene expression.</text>
</comment>
<gene>
    <name evidence="12" type="ORF">ISN45_Aa05g012180</name>
</gene>
<evidence type="ECO:0000256" key="10">
    <source>
        <dbReference type="ARBA" id="ARBA00023242"/>
    </source>
</evidence>
<keyword evidence="7" id="KW-0378">Hydrolase</keyword>
<keyword evidence="10" id="KW-0539">Nucleus</keyword>
<accession>A0A8T1ZJR8</accession>
<organism evidence="12 13">
    <name type="scientific">Arabidopsis thaliana x Arabidopsis arenosa</name>
    <dbReference type="NCBI Taxonomy" id="1240361"/>
    <lineage>
        <taxon>Eukaryota</taxon>
        <taxon>Viridiplantae</taxon>
        <taxon>Streptophyta</taxon>
        <taxon>Embryophyta</taxon>
        <taxon>Tracheophyta</taxon>
        <taxon>Spermatophyta</taxon>
        <taxon>Magnoliopsida</taxon>
        <taxon>eudicotyledons</taxon>
        <taxon>Gunneridae</taxon>
        <taxon>Pentapetalae</taxon>
        <taxon>rosids</taxon>
        <taxon>malvids</taxon>
        <taxon>Brassicales</taxon>
        <taxon>Brassicaceae</taxon>
        <taxon>Camelineae</taxon>
        <taxon>Arabidopsis</taxon>
    </lineage>
</organism>
<evidence type="ECO:0000256" key="3">
    <source>
        <dbReference type="ARBA" id="ARBA00011757"/>
    </source>
</evidence>
<dbReference type="GO" id="GO:0003723">
    <property type="term" value="F:RNA binding"/>
    <property type="evidence" value="ECO:0007669"/>
    <property type="project" value="UniProtKB-KW"/>
</dbReference>
<dbReference type="InterPro" id="IPR039637">
    <property type="entry name" value="CNOT7/CNOT8/Pop2"/>
</dbReference>
<evidence type="ECO:0000256" key="5">
    <source>
        <dbReference type="ARBA" id="ARBA00022722"/>
    </source>
</evidence>
<evidence type="ECO:0000256" key="11">
    <source>
        <dbReference type="ARBA" id="ARBA00025148"/>
    </source>
</evidence>
<evidence type="ECO:0000256" key="2">
    <source>
        <dbReference type="ARBA" id="ARBA00004496"/>
    </source>
</evidence>
<dbReference type="PANTHER" id="PTHR10797">
    <property type="entry name" value="CCR4-NOT TRANSCRIPTION COMPLEX SUBUNIT"/>
    <property type="match status" value="1"/>
</dbReference>
<dbReference type="GO" id="GO:0030014">
    <property type="term" value="C:CCR4-NOT complex"/>
    <property type="evidence" value="ECO:0007669"/>
    <property type="project" value="InterPro"/>
</dbReference>
<name>A0A8T1ZJR8_9BRAS</name>
<keyword evidence="13" id="KW-1185">Reference proteome</keyword>
<evidence type="ECO:0000256" key="7">
    <source>
        <dbReference type="ARBA" id="ARBA00022801"/>
    </source>
</evidence>
<dbReference type="GO" id="GO:0005634">
    <property type="term" value="C:nucleus"/>
    <property type="evidence" value="ECO:0007669"/>
    <property type="project" value="UniProtKB-SubCell"/>
</dbReference>
<evidence type="ECO:0000313" key="12">
    <source>
        <dbReference type="EMBL" id="KAG7559622.1"/>
    </source>
</evidence>
<reference evidence="12 13" key="1">
    <citation type="submission" date="2020-12" db="EMBL/GenBank/DDBJ databases">
        <title>Concerted genomic and epigenomic changes stabilize Arabidopsis allopolyploids.</title>
        <authorList>
            <person name="Chen Z."/>
        </authorList>
    </citation>
    <scope>NUCLEOTIDE SEQUENCE [LARGE SCALE GENOMIC DNA]</scope>
    <source>
        <strain evidence="12">Allo738</strain>
        <tissue evidence="12">Leaf</tissue>
    </source>
</reference>
<keyword evidence="9" id="KW-0694">RNA-binding</keyword>
<keyword evidence="8" id="KW-0269">Exonuclease</keyword>
<evidence type="ECO:0000256" key="4">
    <source>
        <dbReference type="ARBA" id="ARBA00022490"/>
    </source>
</evidence>
<dbReference type="AlphaFoldDB" id="A0A8T1ZJR8"/>
<keyword evidence="5" id="KW-0540">Nuclease</keyword>
<comment type="caution">
    <text evidence="12">The sequence shown here is derived from an EMBL/GenBank/DDBJ whole genome shotgun (WGS) entry which is preliminary data.</text>
</comment>
<comment type="subunit">
    <text evidence="3">Component of the CCR4-NOT complex, at least composed of CRR4 and CAF1 proteins.</text>
</comment>
<evidence type="ECO:0000256" key="1">
    <source>
        <dbReference type="ARBA" id="ARBA00004123"/>
    </source>
</evidence>
<dbReference type="EMBL" id="JAEFBK010000010">
    <property type="protein sequence ID" value="KAG7559622.1"/>
    <property type="molecule type" value="Genomic_DNA"/>
</dbReference>
<keyword evidence="4" id="KW-0963">Cytoplasm</keyword>
<dbReference type="InterPro" id="IPR006941">
    <property type="entry name" value="RNase_CAF1"/>
</dbReference>
<keyword evidence="6" id="KW-0479">Metal-binding</keyword>
<evidence type="ECO:0000256" key="8">
    <source>
        <dbReference type="ARBA" id="ARBA00022839"/>
    </source>
</evidence>
<dbReference type="GO" id="GO:0046872">
    <property type="term" value="F:metal ion binding"/>
    <property type="evidence" value="ECO:0007669"/>
    <property type="project" value="UniProtKB-KW"/>
</dbReference>
<protein>
    <submittedName>
        <fullName evidence="12">Ribonuclease CAF1</fullName>
    </submittedName>
</protein>
<evidence type="ECO:0000256" key="9">
    <source>
        <dbReference type="ARBA" id="ARBA00022884"/>
    </source>
</evidence>
<evidence type="ECO:0000256" key="6">
    <source>
        <dbReference type="ARBA" id="ARBA00022723"/>
    </source>
</evidence>
<sequence length="376" mass="41860">MAVRTVQQEMAPEGHEIVMVHDYVSISSNSPARPSVTLSPLSSISDELDPKEFGDLPVSPYVPKFITHSSDTLFAAIWGGTSPILRLGANLMADAISVGDEGITSGCLRQTSPHATDDERYNDMSFSVDRTKLIQLGLTLFDINGRIGGTWEINFSDFGVDDARNEKSIEFLRRNGLDLRKIREEGIGIEGFFSEMFWILKKTRNITWVTFHGYYDIAYLLKCFTGEALPFTSERFSKAVARILGSVYDLKVMAGRYQGLSCRLGLESLAHELGLNRVGTAHHAGSDSELTARVFAKMAKICNNVQDSEGLVYGLGYRVISDRLKQKQHMIHHLMMKSSYRLPPPPPPPFPLLRPMFGPYFPPSGGFVLMPRVSMS</sequence>
<dbReference type="Pfam" id="PF04857">
    <property type="entry name" value="CAF1"/>
    <property type="match status" value="1"/>
</dbReference>